<evidence type="ECO:0000256" key="2">
    <source>
        <dbReference type="SAM" id="Phobius"/>
    </source>
</evidence>
<protein>
    <submittedName>
        <fullName evidence="3">Tetratricopeptide repeat protein</fullName>
    </submittedName>
</protein>
<feature type="transmembrane region" description="Helical" evidence="2">
    <location>
        <begin position="59"/>
        <end position="82"/>
    </location>
</feature>
<feature type="transmembrane region" description="Helical" evidence="2">
    <location>
        <begin position="29"/>
        <end position="47"/>
    </location>
</feature>
<keyword evidence="1" id="KW-0802">TPR repeat</keyword>
<organism evidence="3 4">
    <name type="scientific">Gimesia chilikensis</name>
    <dbReference type="NCBI Taxonomy" id="2605989"/>
    <lineage>
        <taxon>Bacteria</taxon>
        <taxon>Pseudomonadati</taxon>
        <taxon>Planctomycetota</taxon>
        <taxon>Planctomycetia</taxon>
        <taxon>Planctomycetales</taxon>
        <taxon>Planctomycetaceae</taxon>
        <taxon>Gimesia</taxon>
    </lineage>
</organism>
<accession>A0A517PJU8</accession>
<dbReference type="OrthoDB" id="215446at2"/>
<name>A0A517PJU8_9PLAN</name>
<keyword evidence="2" id="KW-0812">Transmembrane</keyword>
<dbReference type="InterPro" id="IPR019734">
    <property type="entry name" value="TPR_rpt"/>
</dbReference>
<keyword evidence="4" id="KW-1185">Reference proteome</keyword>
<keyword evidence="2" id="KW-0472">Membrane</keyword>
<dbReference type="SMART" id="SM00028">
    <property type="entry name" value="TPR"/>
    <property type="match status" value="3"/>
</dbReference>
<evidence type="ECO:0000313" key="3">
    <source>
        <dbReference type="EMBL" id="QDT19659.1"/>
    </source>
</evidence>
<dbReference type="EMBL" id="CP036266">
    <property type="protein sequence ID" value="QDT19659.1"/>
    <property type="molecule type" value="Genomic_DNA"/>
</dbReference>
<feature type="repeat" description="TPR" evidence="1">
    <location>
        <begin position="336"/>
        <end position="369"/>
    </location>
</feature>
<feature type="transmembrane region" description="Helical" evidence="2">
    <location>
        <begin position="94"/>
        <end position="113"/>
    </location>
</feature>
<evidence type="ECO:0000313" key="4">
    <source>
        <dbReference type="Proteomes" id="UP000320421"/>
    </source>
</evidence>
<feature type="transmembrane region" description="Helical" evidence="2">
    <location>
        <begin position="133"/>
        <end position="154"/>
    </location>
</feature>
<dbReference type="AlphaFoldDB" id="A0A517PJU8"/>
<proteinExistence type="predicted"/>
<dbReference type="Proteomes" id="UP000320421">
    <property type="component" value="Chromosome"/>
</dbReference>
<dbReference type="SUPFAM" id="SSF48452">
    <property type="entry name" value="TPR-like"/>
    <property type="match status" value="1"/>
</dbReference>
<gene>
    <name evidence="3" type="ORF">HG66A1_14270</name>
</gene>
<reference evidence="3 4" key="1">
    <citation type="submission" date="2019-02" db="EMBL/GenBank/DDBJ databases">
        <title>Deep-cultivation of Planctomycetes and their phenomic and genomic characterization uncovers novel biology.</title>
        <authorList>
            <person name="Wiegand S."/>
            <person name="Jogler M."/>
            <person name="Boedeker C."/>
            <person name="Pinto D."/>
            <person name="Vollmers J."/>
            <person name="Rivas-Marin E."/>
            <person name="Kohn T."/>
            <person name="Peeters S.H."/>
            <person name="Heuer A."/>
            <person name="Rast P."/>
            <person name="Oberbeckmann S."/>
            <person name="Bunk B."/>
            <person name="Jeske O."/>
            <person name="Meyerdierks A."/>
            <person name="Storesund J.E."/>
            <person name="Kallscheuer N."/>
            <person name="Luecker S."/>
            <person name="Lage O.M."/>
            <person name="Pohl T."/>
            <person name="Merkel B.J."/>
            <person name="Hornburger P."/>
            <person name="Mueller R.-W."/>
            <person name="Bruemmer F."/>
            <person name="Labrenz M."/>
            <person name="Spormann A.M."/>
            <person name="Op den Camp H."/>
            <person name="Overmann J."/>
            <person name="Amann R."/>
            <person name="Jetten M.S.M."/>
            <person name="Mascher T."/>
            <person name="Medema M.H."/>
            <person name="Devos D.P."/>
            <person name="Kaster A.-K."/>
            <person name="Ovreas L."/>
            <person name="Rohde M."/>
            <person name="Galperin M.Y."/>
            <person name="Jogler C."/>
        </authorList>
    </citation>
    <scope>NUCLEOTIDE SEQUENCE [LARGE SCALE GENOMIC DNA]</scope>
    <source>
        <strain evidence="3 4">HG66A1</strain>
    </source>
</reference>
<dbReference type="Gene3D" id="1.25.40.10">
    <property type="entry name" value="Tetratricopeptide repeat domain"/>
    <property type="match status" value="1"/>
</dbReference>
<evidence type="ECO:0000256" key="1">
    <source>
        <dbReference type="PROSITE-ProRule" id="PRU00339"/>
    </source>
</evidence>
<dbReference type="RefSeq" id="WP_145181462.1">
    <property type="nucleotide sequence ID" value="NZ_CP036266.1"/>
</dbReference>
<dbReference type="PROSITE" id="PS50005">
    <property type="entry name" value="TPR"/>
    <property type="match status" value="1"/>
</dbReference>
<feature type="transmembrane region" description="Helical" evidence="2">
    <location>
        <begin position="166"/>
        <end position="185"/>
    </location>
</feature>
<keyword evidence="2" id="KW-1133">Transmembrane helix</keyword>
<sequence length="430" mass="48030">MNARQSKSQNLNENSTSDLIKYNSVPDRTVPIVAGLFIACLSGWWAQSIRNSGGLSLPYARADITIVNFLCVLPLAIVVTEWMQGVLKYHSPGLFKIVNLIALTGTAGILVFLFSSSHASVALSEYDAWESFILRPVIAFWLILSLILLTGRFFRTEIPQGSVRAGKLVWSTVCLTALLVPVFYIQSRVDEMAQQVDEYLGSGRLGDARQVVREVCILSPWGKIGGQPADDVARDLDHDCFGVERSLAYMNQQTSHNEESTYHRARLLAILGEDQSAIDLLLPWYDKSTVSPLTSQLLGNLYQQQQHWAESQQAYRRALQAWEKLPASEQQQAGVVASWKGIAFAERKRGNYEAAETAYLSALSLAPTADQHFLLAQYYEDTQQTAKAREYAHQAMALDATRYGQSGQKLITSLQQQHFGCLQVWRNGEF</sequence>
<dbReference type="InterPro" id="IPR011990">
    <property type="entry name" value="TPR-like_helical_dom_sf"/>
</dbReference>